<evidence type="ECO:0000256" key="1">
    <source>
        <dbReference type="SAM" id="SignalP"/>
    </source>
</evidence>
<dbReference type="AlphaFoldDB" id="A0A939E086"/>
<feature type="signal peptide" evidence="1">
    <location>
        <begin position="1"/>
        <end position="24"/>
    </location>
</feature>
<keyword evidence="1" id="KW-0732">Signal</keyword>
<dbReference type="InterPro" id="IPR056303">
    <property type="entry name" value="AMIN-like"/>
</dbReference>
<evidence type="ECO:0000313" key="4">
    <source>
        <dbReference type="Proteomes" id="UP000664332"/>
    </source>
</evidence>
<proteinExistence type="predicted"/>
<comment type="caution">
    <text evidence="3">The sequence shown here is derived from an EMBL/GenBank/DDBJ whole genome shotgun (WGS) entry which is preliminary data.</text>
</comment>
<dbReference type="RefSeq" id="WP_207118967.1">
    <property type="nucleotide sequence ID" value="NZ_JAFLEQ010000008.1"/>
</dbReference>
<evidence type="ECO:0000313" key="3">
    <source>
        <dbReference type="EMBL" id="MBN9644070.1"/>
    </source>
</evidence>
<dbReference type="EMBL" id="JAFLEQ010000008">
    <property type="protein sequence ID" value="MBN9644070.1"/>
    <property type="molecule type" value="Genomic_DNA"/>
</dbReference>
<reference evidence="3" key="1">
    <citation type="submission" date="2021-03" db="EMBL/GenBank/DDBJ databases">
        <authorList>
            <person name="Sun Q."/>
        </authorList>
    </citation>
    <scope>NUCLEOTIDE SEQUENCE</scope>
    <source>
        <strain evidence="3">CCM 8862</strain>
    </source>
</reference>
<keyword evidence="4" id="KW-1185">Reference proteome</keyword>
<feature type="domain" description="AMIN-like" evidence="2">
    <location>
        <begin position="85"/>
        <end position="209"/>
    </location>
</feature>
<organism evidence="3 4">
    <name type="scientific">Corynebacterium mendelii</name>
    <dbReference type="NCBI Taxonomy" id="2765362"/>
    <lineage>
        <taxon>Bacteria</taxon>
        <taxon>Bacillati</taxon>
        <taxon>Actinomycetota</taxon>
        <taxon>Actinomycetes</taxon>
        <taxon>Mycobacteriales</taxon>
        <taxon>Corynebacteriaceae</taxon>
        <taxon>Corynebacterium</taxon>
    </lineage>
</organism>
<dbReference type="Proteomes" id="UP000664332">
    <property type="component" value="Unassembled WGS sequence"/>
</dbReference>
<protein>
    <recommendedName>
        <fullName evidence="2">AMIN-like domain-containing protein</fullName>
    </recommendedName>
</protein>
<sequence>MSYLLSSSRLIPVAAMLGAVGLLAGCAAGGGSSTATTVTVVSPVVSPVATTVTVDNTTAPGGLMPLGNADKEEKTRRQNEPADLMVDNIRVGDHPTFERVVFDLTGYGKPSWFITYTDAPSYPGSGHPVQITGDSFLDVNIDGIAFTLRDDMVPQDFSTRQLPDSIITEIADTGIFEGRHSFVIGITGDRRPYSVDLLDNPTRLVIDVLKR</sequence>
<evidence type="ECO:0000259" key="2">
    <source>
        <dbReference type="Pfam" id="PF24837"/>
    </source>
</evidence>
<name>A0A939E086_9CORY</name>
<accession>A0A939E086</accession>
<gene>
    <name evidence="3" type="ORF">JZY06_05475</name>
</gene>
<feature type="chain" id="PRO_5039241127" description="AMIN-like domain-containing protein" evidence="1">
    <location>
        <begin position="25"/>
        <end position="211"/>
    </location>
</feature>
<dbReference type="Pfam" id="PF24837">
    <property type="entry name" value="AMIN-like"/>
    <property type="match status" value="1"/>
</dbReference>